<reference evidence="1 2" key="1">
    <citation type="journal article" date="2013" name="Int. J. Syst. Evol. Microbiol.">
        <title>Marinoscillum luteum sp. nov., isolated from marine sediment.</title>
        <authorList>
            <person name="Cha I.T."/>
            <person name="Park S.J."/>
            <person name="Kim S.J."/>
            <person name="Kim J.G."/>
            <person name="Jung M.Y."/>
            <person name="Shin K.S."/>
            <person name="Kwon K.K."/>
            <person name="Yang S.H."/>
            <person name="Seo Y.S."/>
            <person name="Rhee S.K."/>
        </authorList>
    </citation>
    <scope>NUCLEOTIDE SEQUENCE [LARGE SCALE GENOMIC DNA]</scope>
    <source>
        <strain evidence="1 2">KCTC 23939</strain>
    </source>
</reference>
<dbReference type="Proteomes" id="UP001610063">
    <property type="component" value="Unassembled WGS sequence"/>
</dbReference>
<proteinExistence type="predicted"/>
<evidence type="ECO:0000313" key="2">
    <source>
        <dbReference type="Proteomes" id="UP001610063"/>
    </source>
</evidence>
<accession>A0ABW7N8B0</accession>
<evidence type="ECO:0000313" key="1">
    <source>
        <dbReference type="EMBL" id="MFH6983240.1"/>
    </source>
</evidence>
<comment type="caution">
    <text evidence="1">The sequence shown here is derived from an EMBL/GenBank/DDBJ whole genome shotgun (WGS) entry which is preliminary data.</text>
</comment>
<organism evidence="1 2">
    <name type="scientific">Marinoscillum luteum</name>
    <dbReference type="NCBI Taxonomy" id="861051"/>
    <lineage>
        <taxon>Bacteria</taxon>
        <taxon>Pseudomonadati</taxon>
        <taxon>Bacteroidota</taxon>
        <taxon>Cytophagia</taxon>
        <taxon>Cytophagales</taxon>
        <taxon>Reichenbachiellaceae</taxon>
        <taxon>Marinoscillum</taxon>
    </lineage>
</organism>
<dbReference type="RefSeq" id="WP_395416797.1">
    <property type="nucleotide sequence ID" value="NZ_JBIPKE010000014.1"/>
</dbReference>
<dbReference type="EMBL" id="JBIPKE010000014">
    <property type="protein sequence ID" value="MFH6983240.1"/>
    <property type="molecule type" value="Genomic_DNA"/>
</dbReference>
<gene>
    <name evidence="1" type="ORF">ACHKAR_07310</name>
</gene>
<name>A0ABW7N8B0_9BACT</name>
<protein>
    <recommendedName>
        <fullName evidence="3">VOC domain-containing protein</fullName>
    </recommendedName>
</protein>
<dbReference type="InterPro" id="IPR029068">
    <property type="entry name" value="Glyas_Bleomycin-R_OHBP_Dase"/>
</dbReference>
<dbReference type="SUPFAM" id="SSF54593">
    <property type="entry name" value="Glyoxalase/Bleomycin resistance protein/Dihydroxybiphenyl dioxygenase"/>
    <property type="match status" value="1"/>
</dbReference>
<dbReference type="Gene3D" id="3.10.180.10">
    <property type="entry name" value="2,3-Dihydroxybiphenyl 1,2-Dioxygenase, domain 1"/>
    <property type="match status" value="1"/>
</dbReference>
<evidence type="ECO:0008006" key="3">
    <source>
        <dbReference type="Google" id="ProtNLM"/>
    </source>
</evidence>
<sequence>MISNLNNSVAFYRNLFNRMPISLSFDTARFTWEKKELLLTETGKQPEVKSCHTVEVHSVEHLHEMYARIKRYISQYDWHSQCKILDKQFAVSDPDGHQWIIKQGEVEINCSIADYCFLEQTTK</sequence>
<keyword evidence="2" id="KW-1185">Reference proteome</keyword>